<proteinExistence type="predicted"/>
<feature type="compositionally biased region" description="Basic and acidic residues" evidence="1">
    <location>
        <begin position="581"/>
        <end position="592"/>
    </location>
</feature>
<dbReference type="EMBL" id="CAJNDS010000705">
    <property type="protein sequence ID" value="CAE7229251.1"/>
    <property type="molecule type" value="Genomic_DNA"/>
</dbReference>
<dbReference type="AlphaFoldDB" id="A0A812KKN5"/>
<sequence>MPKSGHGVSGGGSFGGGGHGVSGGGGHVSGGGSVGGGAAFDDGCGGACGALCFEADPELARTEERWTYVGAGQGTYTQASSMDYVGHGRGDFEKEKVTVGGGVRFRAMCAFFLCFLLFVILGLLIYLFWPFYSSPGADVIDPCAATTAVGAMPAMQREACCAQGYGAFCTATKAPVIIHDKYYTNVRTEHVPHTVTVPIPGPPAKVITQKVYVKHHPFDCTEGYASWKTLWSHEHQRYCCYKLKEACVSKVQYRNHYKTITHVKHVTVPVKVSVPAPPPREINHIVKVPVHDPRPIIKIKTAGPPHVVKHYITKKHYVPEPVPSPPKYRYKPVAVPVKVPGKVVHVPVPMPAQTIYKEIPITKVQHVIKKKYYDCVAGFKNWNFGWSKTKKSWCCSHEEKGCPGTWKGEGLTKTIVTGVTQHLGHGQYIHGHYDDGDYGHSHVHVIHHIVHHYSSSDDDLDMPDGGQGVKPDTWLPDSGDGGDGVKPDTLPDSGDGVKPDTLLPDYGHGHNMVIGGDESSLPPEYRHGHMSDMSIGGDDSSLPPEYRHGDMSDMVVGDDDSSLPPEYRHGDMSIDEDDDGSLPRKLSDAKHG</sequence>
<keyword evidence="2" id="KW-1133">Transmembrane helix</keyword>
<comment type="caution">
    <text evidence="3">The sequence shown here is derived from an EMBL/GenBank/DDBJ whole genome shotgun (WGS) entry which is preliminary data.</text>
</comment>
<reference evidence="3" key="1">
    <citation type="submission" date="2021-02" db="EMBL/GenBank/DDBJ databases">
        <authorList>
            <person name="Dougan E. K."/>
            <person name="Rhodes N."/>
            <person name="Thang M."/>
            <person name="Chan C."/>
        </authorList>
    </citation>
    <scope>NUCLEOTIDE SEQUENCE</scope>
</reference>
<evidence type="ECO:0000313" key="4">
    <source>
        <dbReference type="Proteomes" id="UP000604046"/>
    </source>
</evidence>
<evidence type="ECO:0000256" key="2">
    <source>
        <dbReference type="SAM" id="Phobius"/>
    </source>
</evidence>
<keyword evidence="2" id="KW-0812">Transmembrane</keyword>
<accession>A0A812KKN5</accession>
<organism evidence="3 4">
    <name type="scientific">Symbiodinium natans</name>
    <dbReference type="NCBI Taxonomy" id="878477"/>
    <lineage>
        <taxon>Eukaryota</taxon>
        <taxon>Sar</taxon>
        <taxon>Alveolata</taxon>
        <taxon>Dinophyceae</taxon>
        <taxon>Suessiales</taxon>
        <taxon>Symbiodiniaceae</taxon>
        <taxon>Symbiodinium</taxon>
    </lineage>
</organism>
<dbReference type="Proteomes" id="UP000604046">
    <property type="component" value="Unassembled WGS sequence"/>
</dbReference>
<name>A0A812KKN5_9DINO</name>
<feature type="compositionally biased region" description="Low complexity" evidence="1">
    <location>
        <begin position="531"/>
        <end position="541"/>
    </location>
</feature>
<keyword evidence="2" id="KW-0472">Membrane</keyword>
<feature type="transmembrane region" description="Helical" evidence="2">
    <location>
        <begin position="110"/>
        <end position="132"/>
    </location>
</feature>
<feature type="region of interest" description="Disordered" evidence="1">
    <location>
        <begin position="456"/>
        <end position="592"/>
    </location>
</feature>
<dbReference type="OrthoDB" id="435003at2759"/>
<gene>
    <name evidence="3" type="ORF">SNAT2548_LOCUS9201</name>
</gene>
<evidence type="ECO:0000313" key="3">
    <source>
        <dbReference type="EMBL" id="CAE7229251.1"/>
    </source>
</evidence>
<evidence type="ECO:0000256" key="1">
    <source>
        <dbReference type="SAM" id="MobiDB-lite"/>
    </source>
</evidence>
<keyword evidence="4" id="KW-1185">Reference proteome</keyword>
<protein>
    <submittedName>
        <fullName evidence="3">Uncharacterized protein</fullName>
    </submittedName>
</protein>